<sequence length="395" mass="40297">MDRTATKPLAALALAAFGIGTTEFVIMGLLPDVARDLGVGIPAAGLLVSGYALGVAFGGPLLARLTARLPSRRALFLLLGLFIMGNAACALAPGYGWLMAARIVTAFCHAAFLGVGSVIAAGLVPPEKRAQAIALMIGGLTLATVLGVPFGTLLGQAAGWRTTFWAVTVAGLVAFAGLMFWLPKGNEQRRNLRAELRALRALPVWLTLGISVVASTSMFTFFTYITPILTDVSGVEPSYVSGVLLVCGIGLTLGNFIGARLADWRALPSLAGILAAVALVLIGFGFIGAVPLLATTAVVVWGIVAFAVCAILQAEAVARAEAAPNLAATLNIAAFNLGNAMGAGLGAFALTRGLPMAGVPALAGGVAFLALLLTTATIIVTRKRADLGQCCPMTS</sequence>
<comment type="subcellular location">
    <subcellularLocation>
        <location evidence="1">Cell membrane</location>
        <topology evidence="1">Multi-pass membrane protein</topology>
    </subcellularLocation>
</comment>
<dbReference type="EMBL" id="JBHUIJ010000015">
    <property type="protein sequence ID" value="MFD2238212.1"/>
    <property type="molecule type" value="Genomic_DNA"/>
</dbReference>
<dbReference type="SUPFAM" id="SSF103473">
    <property type="entry name" value="MFS general substrate transporter"/>
    <property type="match status" value="1"/>
</dbReference>
<dbReference type="InterPro" id="IPR036259">
    <property type="entry name" value="MFS_trans_sf"/>
</dbReference>
<dbReference type="Proteomes" id="UP001597371">
    <property type="component" value="Unassembled WGS sequence"/>
</dbReference>
<proteinExistence type="predicted"/>
<dbReference type="InterPro" id="IPR050189">
    <property type="entry name" value="MFS_Efflux_Transporters"/>
</dbReference>
<protein>
    <submittedName>
        <fullName evidence="8">MFS transporter</fullName>
    </submittedName>
</protein>
<dbReference type="Pfam" id="PF07690">
    <property type="entry name" value="MFS_1"/>
    <property type="match status" value="1"/>
</dbReference>
<dbReference type="RefSeq" id="WP_209738930.1">
    <property type="nucleotide sequence ID" value="NZ_CP072611.1"/>
</dbReference>
<feature type="transmembrane region" description="Helical" evidence="6">
    <location>
        <begin position="202"/>
        <end position="226"/>
    </location>
</feature>
<feature type="transmembrane region" description="Helical" evidence="6">
    <location>
        <begin position="103"/>
        <end position="125"/>
    </location>
</feature>
<feature type="transmembrane region" description="Helical" evidence="6">
    <location>
        <begin position="9"/>
        <end position="29"/>
    </location>
</feature>
<gene>
    <name evidence="8" type="ORF">ACFSKQ_12185</name>
</gene>
<dbReference type="Gene3D" id="1.20.1250.20">
    <property type="entry name" value="MFS general substrate transporter like domains"/>
    <property type="match status" value="1"/>
</dbReference>
<evidence type="ECO:0000256" key="1">
    <source>
        <dbReference type="ARBA" id="ARBA00004651"/>
    </source>
</evidence>
<evidence type="ECO:0000256" key="5">
    <source>
        <dbReference type="ARBA" id="ARBA00023136"/>
    </source>
</evidence>
<feature type="domain" description="Major facilitator superfamily (MFS) profile" evidence="7">
    <location>
        <begin position="8"/>
        <end position="382"/>
    </location>
</feature>
<organism evidence="8 9">
    <name type="scientific">Aureimonas populi</name>
    <dbReference type="NCBI Taxonomy" id="1701758"/>
    <lineage>
        <taxon>Bacteria</taxon>
        <taxon>Pseudomonadati</taxon>
        <taxon>Pseudomonadota</taxon>
        <taxon>Alphaproteobacteria</taxon>
        <taxon>Hyphomicrobiales</taxon>
        <taxon>Aurantimonadaceae</taxon>
        <taxon>Aureimonas</taxon>
    </lineage>
</organism>
<evidence type="ECO:0000256" key="6">
    <source>
        <dbReference type="SAM" id="Phobius"/>
    </source>
</evidence>
<name>A0ABW5CN54_9HYPH</name>
<keyword evidence="4 6" id="KW-1133">Transmembrane helix</keyword>
<dbReference type="PANTHER" id="PTHR43124">
    <property type="entry name" value="PURINE EFFLUX PUMP PBUE"/>
    <property type="match status" value="1"/>
</dbReference>
<dbReference type="PROSITE" id="PS50850">
    <property type="entry name" value="MFS"/>
    <property type="match status" value="1"/>
</dbReference>
<feature type="transmembrane region" description="Helical" evidence="6">
    <location>
        <begin position="41"/>
        <end position="63"/>
    </location>
</feature>
<feature type="transmembrane region" description="Helical" evidence="6">
    <location>
        <begin position="132"/>
        <end position="151"/>
    </location>
</feature>
<evidence type="ECO:0000256" key="4">
    <source>
        <dbReference type="ARBA" id="ARBA00022989"/>
    </source>
</evidence>
<feature type="transmembrane region" description="Helical" evidence="6">
    <location>
        <begin position="163"/>
        <end position="182"/>
    </location>
</feature>
<evidence type="ECO:0000256" key="3">
    <source>
        <dbReference type="ARBA" id="ARBA00022692"/>
    </source>
</evidence>
<evidence type="ECO:0000259" key="7">
    <source>
        <dbReference type="PROSITE" id="PS50850"/>
    </source>
</evidence>
<keyword evidence="3 6" id="KW-0812">Transmembrane</keyword>
<keyword evidence="5 6" id="KW-0472">Membrane</keyword>
<comment type="caution">
    <text evidence="8">The sequence shown here is derived from an EMBL/GenBank/DDBJ whole genome shotgun (WGS) entry which is preliminary data.</text>
</comment>
<evidence type="ECO:0000313" key="8">
    <source>
        <dbReference type="EMBL" id="MFD2238212.1"/>
    </source>
</evidence>
<accession>A0ABW5CN54</accession>
<feature type="transmembrane region" description="Helical" evidence="6">
    <location>
        <begin position="238"/>
        <end position="258"/>
    </location>
</feature>
<dbReference type="InterPro" id="IPR020846">
    <property type="entry name" value="MFS_dom"/>
</dbReference>
<dbReference type="InterPro" id="IPR011701">
    <property type="entry name" value="MFS"/>
</dbReference>
<feature type="transmembrane region" description="Helical" evidence="6">
    <location>
        <begin position="330"/>
        <end position="351"/>
    </location>
</feature>
<keyword evidence="2" id="KW-1003">Cell membrane</keyword>
<feature type="transmembrane region" description="Helical" evidence="6">
    <location>
        <begin position="298"/>
        <end position="318"/>
    </location>
</feature>
<feature type="transmembrane region" description="Helical" evidence="6">
    <location>
        <begin position="75"/>
        <end position="97"/>
    </location>
</feature>
<evidence type="ECO:0000256" key="2">
    <source>
        <dbReference type="ARBA" id="ARBA00022475"/>
    </source>
</evidence>
<evidence type="ECO:0000313" key="9">
    <source>
        <dbReference type="Proteomes" id="UP001597371"/>
    </source>
</evidence>
<reference evidence="9" key="1">
    <citation type="journal article" date="2019" name="Int. J. Syst. Evol. Microbiol.">
        <title>The Global Catalogue of Microorganisms (GCM) 10K type strain sequencing project: providing services to taxonomists for standard genome sequencing and annotation.</title>
        <authorList>
            <consortium name="The Broad Institute Genomics Platform"/>
            <consortium name="The Broad Institute Genome Sequencing Center for Infectious Disease"/>
            <person name="Wu L."/>
            <person name="Ma J."/>
        </authorList>
    </citation>
    <scope>NUCLEOTIDE SEQUENCE [LARGE SCALE GENOMIC DNA]</scope>
    <source>
        <strain evidence="9">ZS-35-S2</strain>
    </source>
</reference>
<dbReference type="CDD" id="cd17324">
    <property type="entry name" value="MFS_NepI_like"/>
    <property type="match status" value="1"/>
</dbReference>
<keyword evidence="9" id="KW-1185">Reference proteome</keyword>
<dbReference type="PANTHER" id="PTHR43124:SF8">
    <property type="entry name" value="INNER MEMBRANE TRANSPORT PROTEIN YDHP"/>
    <property type="match status" value="1"/>
</dbReference>
<feature type="transmembrane region" description="Helical" evidence="6">
    <location>
        <begin position="270"/>
        <end position="292"/>
    </location>
</feature>
<feature type="transmembrane region" description="Helical" evidence="6">
    <location>
        <begin position="357"/>
        <end position="380"/>
    </location>
</feature>